<evidence type="ECO:0000313" key="2">
    <source>
        <dbReference type="Proteomes" id="UP000641514"/>
    </source>
</evidence>
<accession>A0A916U3L6</accession>
<keyword evidence="2" id="KW-1185">Reference proteome</keyword>
<dbReference type="AlphaFoldDB" id="A0A916U3L6"/>
<reference evidence="1" key="2">
    <citation type="submission" date="2020-09" db="EMBL/GenBank/DDBJ databases">
        <authorList>
            <person name="Sun Q."/>
            <person name="Zhou Y."/>
        </authorList>
    </citation>
    <scope>NUCLEOTIDE SEQUENCE</scope>
    <source>
        <strain evidence="1">CGMCC 1.15478</strain>
    </source>
</reference>
<gene>
    <name evidence="1" type="ORF">GCM10011410_07660</name>
</gene>
<name>A0A916U3L6_9ACTN</name>
<dbReference type="EMBL" id="BMJH01000001">
    <property type="protein sequence ID" value="GGC57608.1"/>
    <property type="molecule type" value="Genomic_DNA"/>
</dbReference>
<proteinExistence type="predicted"/>
<reference evidence="1" key="1">
    <citation type="journal article" date="2014" name="Int. J. Syst. Evol. Microbiol.">
        <title>Complete genome sequence of Corynebacterium casei LMG S-19264T (=DSM 44701T), isolated from a smear-ripened cheese.</title>
        <authorList>
            <consortium name="US DOE Joint Genome Institute (JGI-PGF)"/>
            <person name="Walter F."/>
            <person name="Albersmeier A."/>
            <person name="Kalinowski J."/>
            <person name="Ruckert C."/>
        </authorList>
    </citation>
    <scope>NUCLEOTIDE SEQUENCE</scope>
    <source>
        <strain evidence="1">CGMCC 1.15478</strain>
    </source>
</reference>
<dbReference type="Proteomes" id="UP000641514">
    <property type="component" value="Unassembled WGS sequence"/>
</dbReference>
<evidence type="ECO:0000313" key="1">
    <source>
        <dbReference type="EMBL" id="GGC57608.1"/>
    </source>
</evidence>
<sequence length="109" mass="12052">MISVTKHDPSLESVPPIGEAQIDQFWNTVDLNDPHVAIAQMKSLITEFGLDDAIAHFEMASVYDAIGFESEAATEYEAAPPSASRALVCRRHTFNMARRFATSDEPAKR</sequence>
<organism evidence="1 2">
    <name type="scientific">Hoyosella rhizosphaerae</name>
    <dbReference type="NCBI Taxonomy" id="1755582"/>
    <lineage>
        <taxon>Bacteria</taxon>
        <taxon>Bacillati</taxon>
        <taxon>Actinomycetota</taxon>
        <taxon>Actinomycetes</taxon>
        <taxon>Mycobacteriales</taxon>
        <taxon>Hoyosellaceae</taxon>
        <taxon>Hoyosella</taxon>
    </lineage>
</organism>
<comment type="caution">
    <text evidence="1">The sequence shown here is derived from an EMBL/GenBank/DDBJ whole genome shotgun (WGS) entry which is preliminary data.</text>
</comment>
<protein>
    <submittedName>
        <fullName evidence="1">Uncharacterized protein</fullName>
    </submittedName>
</protein>